<dbReference type="EMBL" id="CH916371">
    <property type="protein sequence ID" value="EDV91895.1"/>
    <property type="molecule type" value="Genomic_DNA"/>
</dbReference>
<dbReference type="OrthoDB" id="10261013at2759"/>
<gene>
    <name evidence="10" type="primary">Dgri\GH24622</name>
    <name evidence="10" type="ORF">Dgri_GH24622</name>
</gene>
<dbReference type="InterPro" id="IPR016024">
    <property type="entry name" value="ARM-type_fold"/>
</dbReference>
<dbReference type="InterPro" id="IPR040016">
    <property type="entry name" value="XPO6"/>
</dbReference>
<evidence type="ECO:0000256" key="4">
    <source>
        <dbReference type="ARBA" id="ARBA00022448"/>
    </source>
</evidence>
<feature type="domain" description="Importin N-terminal" evidence="9">
    <location>
        <begin position="30"/>
        <end position="100"/>
    </location>
</feature>
<dbReference type="PANTHER" id="PTHR21452">
    <property type="entry name" value="EXPORTIN-6"/>
    <property type="match status" value="1"/>
</dbReference>
<keyword evidence="5" id="KW-0963">Cytoplasm</keyword>
<dbReference type="GO" id="GO:0006611">
    <property type="term" value="P:protein export from nucleus"/>
    <property type="evidence" value="ECO:0007669"/>
    <property type="project" value="InterPro"/>
</dbReference>
<dbReference type="STRING" id="7222.B4JMD4"/>
<evidence type="ECO:0000256" key="6">
    <source>
        <dbReference type="ARBA" id="ARBA00022927"/>
    </source>
</evidence>
<accession>B4JMD4</accession>
<dbReference type="GO" id="GO:0005737">
    <property type="term" value="C:cytoplasm"/>
    <property type="evidence" value="ECO:0007669"/>
    <property type="project" value="UniProtKB-SubCell"/>
</dbReference>
<dbReference type="PhylomeDB" id="B4JMD4"/>
<feature type="compositionally biased region" description="Low complexity" evidence="8">
    <location>
        <begin position="898"/>
        <end position="910"/>
    </location>
</feature>
<dbReference type="eggNOG" id="KOG2020">
    <property type="taxonomic scope" value="Eukaryota"/>
</dbReference>
<proteinExistence type="inferred from homology"/>
<evidence type="ECO:0000256" key="7">
    <source>
        <dbReference type="ARBA" id="ARBA00023242"/>
    </source>
</evidence>
<keyword evidence="7" id="KW-0539">Nucleus</keyword>
<dbReference type="KEGG" id="dgr:6566185"/>
<evidence type="ECO:0000256" key="2">
    <source>
        <dbReference type="ARBA" id="ARBA00004496"/>
    </source>
</evidence>
<dbReference type="GO" id="GO:0005049">
    <property type="term" value="F:nuclear export signal receptor activity"/>
    <property type="evidence" value="ECO:0007669"/>
    <property type="project" value="InterPro"/>
</dbReference>
<keyword evidence="6" id="KW-0653">Protein transport</keyword>
<dbReference type="SUPFAM" id="SSF48371">
    <property type="entry name" value="ARM repeat"/>
    <property type="match status" value="1"/>
</dbReference>
<evidence type="ECO:0000313" key="11">
    <source>
        <dbReference type="Proteomes" id="UP000001070"/>
    </source>
</evidence>
<dbReference type="InParanoid" id="B4JMD4"/>
<dbReference type="AlphaFoldDB" id="B4JMD4"/>
<dbReference type="PANTHER" id="PTHR21452:SF4">
    <property type="entry name" value="EXPORTIN-6"/>
    <property type="match status" value="1"/>
</dbReference>
<dbReference type="Pfam" id="PF03810">
    <property type="entry name" value="IBN_N"/>
    <property type="match status" value="1"/>
</dbReference>
<dbReference type="Proteomes" id="UP000001070">
    <property type="component" value="Unassembled WGS sequence"/>
</dbReference>
<evidence type="ECO:0000256" key="8">
    <source>
        <dbReference type="SAM" id="MobiDB-lite"/>
    </source>
</evidence>
<evidence type="ECO:0000256" key="3">
    <source>
        <dbReference type="ARBA" id="ARBA00009466"/>
    </source>
</evidence>
<evidence type="ECO:0000313" key="10">
    <source>
        <dbReference type="EMBL" id="EDV91895.1"/>
    </source>
</evidence>
<protein>
    <submittedName>
        <fullName evidence="10">GH24622</fullName>
    </submittedName>
</protein>
<feature type="region of interest" description="Disordered" evidence="8">
    <location>
        <begin position="898"/>
        <end position="917"/>
    </location>
</feature>
<dbReference type="GO" id="GO:0031267">
    <property type="term" value="F:small GTPase binding"/>
    <property type="evidence" value="ECO:0007669"/>
    <property type="project" value="InterPro"/>
</dbReference>
<dbReference type="PROSITE" id="PS50166">
    <property type="entry name" value="IMPORTIN_B_NT"/>
    <property type="match status" value="1"/>
</dbReference>
<keyword evidence="11" id="KW-1185">Reference proteome</keyword>
<dbReference type="GO" id="GO:0005634">
    <property type="term" value="C:nucleus"/>
    <property type="evidence" value="ECO:0007669"/>
    <property type="project" value="UniProtKB-SubCell"/>
</dbReference>
<dbReference type="SMART" id="SM00913">
    <property type="entry name" value="IBN_N"/>
    <property type="match status" value="1"/>
</dbReference>
<dbReference type="OMA" id="KITRFNH"/>
<dbReference type="Gene3D" id="1.25.10.10">
    <property type="entry name" value="Leucine-rich Repeat Variant"/>
    <property type="match status" value="1"/>
</dbReference>
<name>B4JMD4_DROGR</name>
<evidence type="ECO:0000259" key="9">
    <source>
        <dbReference type="PROSITE" id="PS50166"/>
    </source>
</evidence>
<comment type="subcellular location">
    <subcellularLocation>
        <location evidence="2">Cytoplasm</location>
    </subcellularLocation>
    <subcellularLocation>
        <location evidence="1">Nucleus</location>
    </subcellularLocation>
</comment>
<evidence type="ECO:0000256" key="5">
    <source>
        <dbReference type="ARBA" id="ARBA00022490"/>
    </source>
</evidence>
<dbReference type="FunCoup" id="B4JMD4">
    <property type="interactions" value="1828"/>
</dbReference>
<dbReference type="HOGENOM" id="CLU_004473_0_0_1"/>
<evidence type="ECO:0000256" key="1">
    <source>
        <dbReference type="ARBA" id="ARBA00004123"/>
    </source>
</evidence>
<comment type="similarity">
    <text evidence="3">Belongs to the exportin family.</text>
</comment>
<dbReference type="InterPro" id="IPR011989">
    <property type="entry name" value="ARM-like"/>
</dbReference>
<keyword evidence="4" id="KW-0813">Transport</keyword>
<sequence length="1059" mass="119645">MHAAASMTSVELLLNEFYQPTTSNARKREIETNLLAFKSQPDAWQLCLRVATASNSFTENQFLWFFSTSTLEHTITRRWTQLNAADRLLLRETLWHSYAQLMVLNGGARRHRDTLAQLIALLGKREFPELDPNYMQHCMELTRTRFSLGINLLRVTSEEVVSNRGDLTTEWKQYFHSCISMCIPDVMDLITKYLLIAVCHINGKDIHTTIPNTFMDYSLTTALPNDNQLSSSVLELLGCVQHLVSWIRTELISEYFLMSILDLSQWRHNNEPISLAALSVLNELLYLQKPLPYAATLMNGVSGLLELHNRSKQQSEMYSDKFRELLRLYSTKYAGKLLQEPEMLESFLEQLYRCTTKLHGALDFTEKLDIWTPIIKVIAQQPSRMTAYHGEVMVKLVDEIMRRTQFEINKPELELLDNELMEEDTPTTEWQLFLDQCFECLALLASTRGAHIVFAQVFAHWSRPQTYLLSLELALDHGSGRCYEAARKLKMANIGEILRDFATVCQAVVRLAPLMDTAQASADVVDEMESQLQVLSDRLLQTLQLLASNRVGGHDADKASFQTDLDNLYAQVLLAIRSIFPLSKSLNSEQLLHRLFAILGSIFAGNNSPSAASPIVQQAASEVLLFIATVIRPKCLLDIPEIQSLMQAGPRLGASLPRHVSTNVHISLVSYMVLPWKNVPEPQQDYQRRQWMLREYIDAIARNFQELDINAAGESKVAATTLSLLNILTSLIEYFKATGANAKDMLASTFKPILNKALVIFNTYGLGSIAMAITVAEFSLSMLRTLPIHLGAQFIKEMITLFIDVSSREQLTLSGLAVMEKVLQMFQLIVEQPGSASLGLLPNILGFSTQQILPLLQQQNAATDSTEITNLLYALFDSVLTCKWQFFYKNQLSNGHNNANNINGQQQQQQSPHNFNCSDNLHPEQFMAIMNAYGQMLVSGTDPTNVRSVLLSMQNVNERSRLYQRALFKEHLLASFQRALLNLLLSGEGALHFDLIAQALYAMGQVDRRQLHESFVNAALPVTQTSLEDICQTTDIPTFTQKLTQLMQDAHCAHLNETT</sequence>
<reference evidence="10 11" key="1">
    <citation type="journal article" date="2007" name="Nature">
        <title>Evolution of genes and genomes on the Drosophila phylogeny.</title>
        <authorList>
            <consortium name="Drosophila 12 Genomes Consortium"/>
            <person name="Clark A.G."/>
            <person name="Eisen M.B."/>
            <person name="Smith D.R."/>
            <person name="Bergman C.M."/>
            <person name="Oliver B."/>
            <person name="Markow T.A."/>
            <person name="Kaufman T.C."/>
            <person name="Kellis M."/>
            <person name="Gelbart W."/>
            <person name="Iyer V.N."/>
            <person name="Pollard D.A."/>
            <person name="Sackton T.B."/>
            <person name="Larracuente A.M."/>
            <person name="Singh N.D."/>
            <person name="Abad J.P."/>
            <person name="Abt D.N."/>
            <person name="Adryan B."/>
            <person name="Aguade M."/>
            <person name="Akashi H."/>
            <person name="Anderson W.W."/>
            <person name="Aquadro C.F."/>
            <person name="Ardell D.H."/>
            <person name="Arguello R."/>
            <person name="Artieri C.G."/>
            <person name="Barbash D.A."/>
            <person name="Barker D."/>
            <person name="Barsanti P."/>
            <person name="Batterham P."/>
            <person name="Batzoglou S."/>
            <person name="Begun D."/>
            <person name="Bhutkar A."/>
            <person name="Blanco E."/>
            <person name="Bosak S.A."/>
            <person name="Bradley R.K."/>
            <person name="Brand A.D."/>
            <person name="Brent M.R."/>
            <person name="Brooks A.N."/>
            <person name="Brown R.H."/>
            <person name="Butlin R.K."/>
            <person name="Caggese C."/>
            <person name="Calvi B.R."/>
            <person name="Bernardo de Carvalho A."/>
            <person name="Caspi A."/>
            <person name="Castrezana S."/>
            <person name="Celniker S.E."/>
            <person name="Chang J.L."/>
            <person name="Chapple C."/>
            <person name="Chatterji S."/>
            <person name="Chinwalla A."/>
            <person name="Civetta A."/>
            <person name="Clifton S.W."/>
            <person name="Comeron J.M."/>
            <person name="Costello J.C."/>
            <person name="Coyne J.A."/>
            <person name="Daub J."/>
            <person name="David R.G."/>
            <person name="Delcher A.L."/>
            <person name="Delehaunty K."/>
            <person name="Do C.B."/>
            <person name="Ebling H."/>
            <person name="Edwards K."/>
            <person name="Eickbush T."/>
            <person name="Evans J.D."/>
            <person name="Filipski A."/>
            <person name="Findeiss S."/>
            <person name="Freyhult E."/>
            <person name="Fulton L."/>
            <person name="Fulton R."/>
            <person name="Garcia A.C."/>
            <person name="Gardiner A."/>
            <person name="Garfield D.A."/>
            <person name="Garvin B.E."/>
            <person name="Gibson G."/>
            <person name="Gilbert D."/>
            <person name="Gnerre S."/>
            <person name="Godfrey J."/>
            <person name="Good R."/>
            <person name="Gotea V."/>
            <person name="Gravely B."/>
            <person name="Greenberg A.J."/>
            <person name="Griffiths-Jones S."/>
            <person name="Gross S."/>
            <person name="Guigo R."/>
            <person name="Gustafson E.A."/>
            <person name="Haerty W."/>
            <person name="Hahn M.W."/>
            <person name="Halligan D.L."/>
            <person name="Halpern A.L."/>
            <person name="Halter G.M."/>
            <person name="Han M.V."/>
            <person name="Heger A."/>
            <person name="Hillier L."/>
            <person name="Hinrichs A.S."/>
            <person name="Holmes I."/>
            <person name="Hoskins R.A."/>
            <person name="Hubisz M.J."/>
            <person name="Hultmark D."/>
            <person name="Huntley M.A."/>
            <person name="Jaffe D.B."/>
            <person name="Jagadeeshan S."/>
            <person name="Jeck W.R."/>
            <person name="Johnson J."/>
            <person name="Jones C.D."/>
            <person name="Jordan W.C."/>
            <person name="Karpen G.H."/>
            <person name="Kataoka E."/>
            <person name="Keightley P.D."/>
            <person name="Kheradpour P."/>
            <person name="Kirkness E.F."/>
            <person name="Koerich L.B."/>
            <person name="Kristiansen K."/>
            <person name="Kudrna D."/>
            <person name="Kulathinal R.J."/>
            <person name="Kumar S."/>
            <person name="Kwok R."/>
            <person name="Lander E."/>
            <person name="Langley C.H."/>
            <person name="Lapoint R."/>
            <person name="Lazzaro B.P."/>
            <person name="Lee S.J."/>
            <person name="Levesque L."/>
            <person name="Li R."/>
            <person name="Lin C.F."/>
            <person name="Lin M.F."/>
            <person name="Lindblad-Toh K."/>
            <person name="Llopart A."/>
            <person name="Long M."/>
            <person name="Low L."/>
            <person name="Lozovsky E."/>
            <person name="Lu J."/>
            <person name="Luo M."/>
            <person name="Machado C.A."/>
            <person name="Makalowski W."/>
            <person name="Marzo M."/>
            <person name="Matsuda M."/>
            <person name="Matzkin L."/>
            <person name="McAllister B."/>
            <person name="McBride C.S."/>
            <person name="McKernan B."/>
            <person name="McKernan K."/>
            <person name="Mendez-Lago M."/>
            <person name="Minx P."/>
            <person name="Mollenhauer M.U."/>
            <person name="Montooth K."/>
            <person name="Mount S.M."/>
            <person name="Mu X."/>
            <person name="Myers E."/>
            <person name="Negre B."/>
            <person name="Newfeld S."/>
            <person name="Nielsen R."/>
            <person name="Noor M.A."/>
            <person name="O'Grady P."/>
            <person name="Pachter L."/>
            <person name="Papaceit M."/>
            <person name="Parisi M.J."/>
            <person name="Parisi M."/>
            <person name="Parts L."/>
            <person name="Pedersen J.S."/>
            <person name="Pesole G."/>
            <person name="Phillippy A.M."/>
            <person name="Ponting C.P."/>
            <person name="Pop M."/>
            <person name="Porcelli D."/>
            <person name="Powell J.R."/>
            <person name="Prohaska S."/>
            <person name="Pruitt K."/>
            <person name="Puig M."/>
            <person name="Quesneville H."/>
            <person name="Ram K.R."/>
            <person name="Rand D."/>
            <person name="Rasmussen M.D."/>
            <person name="Reed L.K."/>
            <person name="Reenan R."/>
            <person name="Reily A."/>
            <person name="Remington K.A."/>
            <person name="Rieger T.T."/>
            <person name="Ritchie M.G."/>
            <person name="Robin C."/>
            <person name="Rogers Y.H."/>
            <person name="Rohde C."/>
            <person name="Rozas J."/>
            <person name="Rubenfield M.J."/>
            <person name="Ruiz A."/>
            <person name="Russo S."/>
            <person name="Salzberg S.L."/>
            <person name="Sanchez-Gracia A."/>
            <person name="Saranga D.J."/>
            <person name="Sato H."/>
            <person name="Schaeffer S.W."/>
            <person name="Schatz M.C."/>
            <person name="Schlenke T."/>
            <person name="Schwartz R."/>
            <person name="Segarra C."/>
            <person name="Singh R.S."/>
            <person name="Sirot L."/>
            <person name="Sirota M."/>
            <person name="Sisneros N.B."/>
            <person name="Smith C.D."/>
            <person name="Smith T.F."/>
            <person name="Spieth J."/>
            <person name="Stage D.E."/>
            <person name="Stark A."/>
            <person name="Stephan W."/>
            <person name="Strausberg R.L."/>
            <person name="Strempel S."/>
            <person name="Sturgill D."/>
            <person name="Sutton G."/>
            <person name="Sutton G.G."/>
            <person name="Tao W."/>
            <person name="Teichmann S."/>
            <person name="Tobari Y.N."/>
            <person name="Tomimura Y."/>
            <person name="Tsolas J.M."/>
            <person name="Valente V.L."/>
            <person name="Venter E."/>
            <person name="Venter J.C."/>
            <person name="Vicario S."/>
            <person name="Vieira F.G."/>
            <person name="Vilella A.J."/>
            <person name="Villasante A."/>
            <person name="Walenz B."/>
            <person name="Wang J."/>
            <person name="Wasserman M."/>
            <person name="Watts T."/>
            <person name="Wilson D."/>
            <person name="Wilson R.K."/>
            <person name="Wing R.A."/>
            <person name="Wolfner M.F."/>
            <person name="Wong A."/>
            <person name="Wong G.K."/>
            <person name="Wu C.I."/>
            <person name="Wu G."/>
            <person name="Yamamoto D."/>
            <person name="Yang H.P."/>
            <person name="Yang S.P."/>
            <person name="Yorke J.A."/>
            <person name="Yoshida K."/>
            <person name="Zdobnov E."/>
            <person name="Zhang P."/>
            <person name="Zhang Y."/>
            <person name="Zimin A.V."/>
            <person name="Baldwin J."/>
            <person name="Abdouelleil A."/>
            <person name="Abdulkadir J."/>
            <person name="Abebe A."/>
            <person name="Abera B."/>
            <person name="Abreu J."/>
            <person name="Acer S.C."/>
            <person name="Aftuck L."/>
            <person name="Alexander A."/>
            <person name="An P."/>
            <person name="Anderson E."/>
            <person name="Anderson S."/>
            <person name="Arachi H."/>
            <person name="Azer M."/>
            <person name="Bachantsang P."/>
            <person name="Barry A."/>
            <person name="Bayul T."/>
            <person name="Berlin A."/>
            <person name="Bessette D."/>
            <person name="Bloom T."/>
            <person name="Blye J."/>
            <person name="Boguslavskiy L."/>
            <person name="Bonnet C."/>
            <person name="Boukhgalter B."/>
            <person name="Bourzgui I."/>
            <person name="Brown A."/>
            <person name="Cahill P."/>
            <person name="Channer S."/>
            <person name="Cheshatsang Y."/>
            <person name="Chuda L."/>
            <person name="Citroen M."/>
            <person name="Collymore A."/>
            <person name="Cooke P."/>
            <person name="Costello M."/>
            <person name="D'Aco K."/>
            <person name="Daza R."/>
            <person name="De Haan G."/>
            <person name="DeGray S."/>
            <person name="DeMaso C."/>
            <person name="Dhargay N."/>
            <person name="Dooley K."/>
            <person name="Dooley E."/>
            <person name="Doricent M."/>
            <person name="Dorje P."/>
            <person name="Dorjee K."/>
            <person name="Dupes A."/>
            <person name="Elong R."/>
            <person name="Falk J."/>
            <person name="Farina A."/>
            <person name="Faro S."/>
            <person name="Ferguson D."/>
            <person name="Fisher S."/>
            <person name="Foley C.D."/>
            <person name="Franke A."/>
            <person name="Friedrich D."/>
            <person name="Gadbois L."/>
            <person name="Gearin G."/>
            <person name="Gearin C.R."/>
            <person name="Giannoukos G."/>
            <person name="Goode T."/>
            <person name="Graham J."/>
            <person name="Grandbois E."/>
            <person name="Grewal S."/>
            <person name="Gyaltsen K."/>
            <person name="Hafez N."/>
            <person name="Hagos B."/>
            <person name="Hall J."/>
            <person name="Henson C."/>
            <person name="Hollinger A."/>
            <person name="Honan T."/>
            <person name="Huard M.D."/>
            <person name="Hughes L."/>
            <person name="Hurhula B."/>
            <person name="Husby M.E."/>
            <person name="Kamat A."/>
            <person name="Kanga B."/>
            <person name="Kashin S."/>
            <person name="Khazanovich D."/>
            <person name="Kisner P."/>
            <person name="Lance K."/>
            <person name="Lara M."/>
            <person name="Lee W."/>
            <person name="Lennon N."/>
            <person name="Letendre F."/>
            <person name="LeVine R."/>
            <person name="Lipovsky A."/>
            <person name="Liu X."/>
            <person name="Liu J."/>
            <person name="Liu S."/>
            <person name="Lokyitsang T."/>
            <person name="Lokyitsang Y."/>
            <person name="Lubonja R."/>
            <person name="Lui A."/>
            <person name="MacDonald P."/>
            <person name="Magnisalis V."/>
            <person name="Maru K."/>
            <person name="Matthews C."/>
            <person name="McCusker W."/>
            <person name="McDonough S."/>
            <person name="Mehta T."/>
            <person name="Meldrim J."/>
            <person name="Meneus L."/>
            <person name="Mihai O."/>
            <person name="Mihalev A."/>
            <person name="Mihova T."/>
            <person name="Mittelman R."/>
            <person name="Mlenga V."/>
            <person name="Montmayeur A."/>
            <person name="Mulrain L."/>
            <person name="Navidi A."/>
            <person name="Naylor J."/>
            <person name="Negash T."/>
            <person name="Nguyen T."/>
            <person name="Nguyen N."/>
            <person name="Nicol R."/>
            <person name="Norbu C."/>
            <person name="Norbu N."/>
            <person name="Novod N."/>
            <person name="O'Neill B."/>
            <person name="Osman S."/>
            <person name="Markiewicz E."/>
            <person name="Oyono O.L."/>
            <person name="Patti C."/>
            <person name="Phunkhang P."/>
            <person name="Pierre F."/>
            <person name="Priest M."/>
            <person name="Raghuraman S."/>
            <person name="Rege F."/>
            <person name="Reyes R."/>
            <person name="Rise C."/>
            <person name="Rogov P."/>
            <person name="Ross K."/>
            <person name="Ryan E."/>
            <person name="Settipalli S."/>
            <person name="Shea T."/>
            <person name="Sherpa N."/>
            <person name="Shi L."/>
            <person name="Shih D."/>
            <person name="Sparrow T."/>
            <person name="Spaulding J."/>
            <person name="Stalker J."/>
            <person name="Stange-Thomann N."/>
            <person name="Stavropoulos S."/>
            <person name="Stone C."/>
            <person name="Strader C."/>
            <person name="Tesfaye S."/>
            <person name="Thomson T."/>
            <person name="Thoulutsang Y."/>
            <person name="Thoulutsang D."/>
            <person name="Topham K."/>
            <person name="Topping I."/>
            <person name="Tsamla T."/>
            <person name="Vassiliev H."/>
            <person name="Vo A."/>
            <person name="Wangchuk T."/>
            <person name="Wangdi T."/>
            <person name="Weiand M."/>
            <person name="Wilkinson J."/>
            <person name="Wilson A."/>
            <person name="Yadav S."/>
            <person name="Young G."/>
            <person name="Yu Q."/>
            <person name="Zembek L."/>
            <person name="Zhong D."/>
            <person name="Zimmer A."/>
            <person name="Zwirko Z."/>
            <person name="Jaffe D.B."/>
            <person name="Alvarez P."/>
            <person name="Brockman W."/>
            <person name="Butler J."/>
            <person name="Chin C."/>
            <person name="Gnerre S."/>
            <person name="Grabherr M."/>
            <person name="Kleber M."/>
            <person name="Mauceli E."/>
            <person name="MacCallum I."/>
        </authorList>
    </citation>
    <scope>NUCLEOTIDE SEQUENCE [LARGE SCALE GENOMIC DNA]</scope>
    <source>
        <strain evidence="11">Tucson 15287-2541.00</strain>
    </source>
</reference>
<dbReference type="InterPro" id="IPR001494">
    <property type="entry name" value="Importin-beta_N"/>
</dbReference>
<organism evidence="11">
    <name type="scientific">Drosophila grimshawi</name>
    <name type="common">Hawaiian fruit fly</name>
    <name type="synonym">Idiomyia grimshawi</name>
    <dbReference type="NCBI Taxonomy" id="7222"/>
    <lineage>
        <taxon>Eukaryota</taxon>
        <taxon>Metazoa</taxon>
        <taxon>Ecdysozoa</taxon>
        <taxon>Arthropoda</taxon>
        <taxon>Hexapoda</taxon>
        <taxon>Insecta</taxon>
        <taxon>Pterygota</taxon>
        <taxon>Neoptera</taxon>
        <taxon>Endopterygota</taxon>
        <taxon>Diptera</taxon>
        <taxon>Brachycera</taxon>
        <taxon>Muscomorpha</taxon>
        <taxon>Ephydroidea</taxon>
        <taxon>Drosophilidae</taxon>
        <taxon>Drosophila</taxon>
        <taxon>Hawaiian Drosophila</taxon>
    </lineage>
</organism>